<sequence length="54" mass="5858">NWTWEVSGWTAGCGRKTRSHDFNVTIASVHSDGTEIAGVKAYCSGQENRVLSGM</sequence>
<evidence type="ECO:0000313" key="2">
    <source>
        <dbReference type="Proteomes" id="UP000799755"/>
    </source>
</evidence>
<protein>
    <submittedName>
        <fullName evidence="1">Uncharacterized protein</fullName>
    </submittedName>
</protein>
<keyword evidence="2" id="KW-1185">Reference proteome</keyword>
<gene>
    <name evidence="1" type="ORF">BDR25DRAFT_236701</name>
</gene>
<dbReference type="Proteomes" id="UP000799755">
    <property type="component" value="Unassembled WGS sequence"/>
</dbReference>
<proteinExistence type="predicted"/>
<evidence type="ECO:0000313" key="1">
    <source>
        <dbReference type="EMBL" id="KAF2466576.1"/>
    </source>
</evidence>
<organism evidence="1 2">
    <name type="scientific">Lindgomyces ingoldianus</name>
    <dbReference type="NCBI Taxonomy" id="673940"/>
    <lineage>
        <taxon>Eukaryota</taxon>
        <taxon>Fungi</taxon>
        <taxon>Dikarya</taxon>
        <taxon>Ascomycota</taxon>
        <taxon>Pezizomycotina</taxon>
        <taxon>Dothideomycetes</taxon>
        <taxon>Pleosporomycetidae</taxon>
        <taxon>Pleosporales</taxon>
        <taxon>Lindgomycetaceae</taxon>
        <taxon>Lindgomyces</taxon>
    </lineage>
</organism>
<dbReference type="EMBL" id="MU003524">
    <property type="protein sequence ID" value="KAF2466576.1"/>
    <property type="molecule type" value="Genomic_DNA"/>
</dbReference>
<comment type="caution">
    <text evidence="1">The sequence shown here is derived from an EMBL/GenBank/DDBJ whole genome shotgun (WGS) entry which is preliminary data.</text>
</comment>
<feature type="non-terminal residue" evidence="1">
    <location>
        <position position="1"/>
    </location>
</feature>
<accession>A0ACB6QI19</accession>
<reference evidence="1" key="1">
    <citation type="journal article" date="2020" name="Stud. Mycol.">
        <title>101 Dothideomycetes genomes: a test case for predicting lifestyles and emergence of pathogens.</title>
        <authorList>
            <person name="Haridas S."/>
            <person name="Albert R."/>
            <person name="Binder M."/>
            <person name="Bloem J."/>
            <person name="Labutti K."/>
            <person name="Salamov A."/>
            <person name="Andreopoulos B."/>
            <person name="Baker S."/>
            <person name="Barry K."/>
            <person name="Bills G."/>
            <person name="Bluhm B."/>
            <person name="Cannon C."/>
            <person name="Castanera R."/>
            <person name="Culley D."/>
            <person name="Daum C."/>
            <person name="Ezra D."/>
            <person name="Gonzalez J."/>
            <person name="Henrissat B."/>
            <person name="Kuo A."/>
            <person name="Liang C."/>
            <person name="Lipzen A."/>
            <person name="Lutzoni F."/>
            <person name="Magnuson J."/>
            <person name="Mondo S."/>
            <person name="Nolan M."/>
            <person name="Ohm R."/>
            <person name="Pangilinan J."/>
            <person name="Park H.-J."/>
            <person name="Ramirez L."/>
            <person name="Alfaro M."/>
            <person name="Sun H."/>
            <person name="Tritt A."/>
            <person name="Yoshinaga Y."/>
            <person name="Zwiers L.-H."/>
            <person name="Turgeon B."/>
            <person name="Goodwin S."/>
            <person name="Spatafora J."/>
            <person name="Crous P."/>
            <person name="Grigoriev I."/>
        </authorList>
    </citation>
    <scope>NUCLEOTIDE SEQUENCE</scope>
    <source>
        <strain evidence="1">ATCC 200398</strain>
    </source>
</reference>
<name>A0ACB6QI19_9PLEO</name>